<evidence type="ECO:0000313" key="3">
    <source>
        <dbReference type="Proteomes" id="UP000641646"/>
    </source>
</evidence>
<dbReference type="Gene3D" id="2.30.30.240">
    <property type="entry name" value="PRC-barrel domain"/>
    <property type="match status" value="2"/>
</dbReference>
<sequence length="558" mass="60718">MRKGTDLIDKAIIAYDTGKRIARVQDLIFDQNDNQLLGFLVKESGLFRSAKAIPLGAVKAIGLNAIVVADDRAIVSATEVPQIDKILERNLVVRGTRVLTTDGRYLGSVVDLYFDDRTGKIEGYEASGGLFADAYSGRSFIPAPYDVKIGEEITFVPPAIADLMAEQVGGVLGAVQTAGSRLQESSEVANQKIQEAAVATNVRIQQGVESANIMLQEAGAVTNAKIQEGVESANIMLQDAANGASDRFAQGSRSAATAVTNGLIDPEEQLVYVVGKQLDRDVTTKDGTMFAMKGQPITLPLAEEAQGLGILDRLYRATGGMKAGIDRRFQDATDRVETNLQGTTRSANTALSNTLAWMGVDRAKGRRAQRLLRDENGSIIVAPGQIVTDIAIERAKVYGREAALLDAVGLQPSEAARYSTKEAFSRTGTKFQEEAAIAQENISVLWENLKEKFREAQGRGTRAFHQRRIEQALGRPVTRVILDPQDNIILNVGELITHRAIQQAERGRVLNILLNSVYMKQPNISETELRASEHGMASLNGDRTIESKQRVYLENSHL</sequence>
<proteinExistence type="predicted"/>
<comment type="caution">
    <text evidence="2">The sequence shown here is derived from an EMBL/GenBank/DDBJ whole genome shotgun (WGS) entry which is preliminary data.</text>
</comment>
<feature type="domain" description="PRC-barrel" evidence="1">
    <location>
        <begin position="3"/>
        <end position="76"/>
    </location>
</feature>
<dbReference type="EMBL" id="JACJPW010000025">
    <property type="protein sequence ID" value="MBD2181734.1"/>
    <property type="molecule type" value="Genomic_DNA"/>
</dbReference>
<organism evidence="2 3">
    <name type="scientific">Aerosakkonema funiforme FACHB-1375</name>
    <dbReference type="NCBI Taxonomy" id="2949571"/>
    <lineage>
        <taxon>Bacteria</taxon>
        <taxon>Bacillati</taxon>
        <taxon>Cyanobacteriota</taxon>
        <taxon>Cyanophyceae</taxon>
        <taxon>Oscillatoriophycideae</taxon>
        <taxon>Aerosakkonematales</taxon>
        <taxon>Aerosakkonemataceae</taxon>
        <taxon>Aerosakkonema</taxon>
    </lineage>
</organism>
<dbReference type="RefSeq" id="WP_190464545.1">
    <property type="nucleotide sequence ID" value="NZ_JACJPW010000025.1"/>
</dbReference>
<keyword evidence="3" id="KW-1185">Reference proteome</keyword>
<reference evidence="2" key="1">
    <citation type="journal article" date="2015" name="ISME J.">
        <title>Draft Genome Sequence of Streptomyces incarnatus NRRL8089, which Produces the Nucleoside Antibiotic Sinefungin.</title>
        <authorList>
            <person name="Oshima K."/>
            <person name="Hattori M."/>
            <person name="Shimizu H."/>
            <person name="Fukuda K."/>
            <person name="Nemoto M."/>
            <person name="Inagaki K."/>
            <person name="Tamura T."/>
        </authorList>
    </citation>
    <scope>NUCLEOTIDE SEQUENCE</scope>
    <source>
        <strain evidence="2">FACHB-1375</strain>
    </source>
</reference>
<gene>
    <name evidence="2" type="ORF">H6G03_11555</name>
</gene>
<feature type="domain" description="PRC-barrel" evidence="1">
    <location>
        <begin position="94"/>
        <end position="156"/>
    </location>
</feature>
<evidence type="ECO:0000259" key="1">
    <source>
        <dbReference type="Pfam" id="PF05239"/>
    </source>
</evidence>
<accession>A0A926ZGN1</accession>
<dbReference type="SUPFAM" id="SSF50346">
    <property type="entry name" value="PRC-barrel domain"/>
    <property type="match status" value="2"/>
</dbReference>
<dbReference type="Proteomes" id="UP000641646">
    <property type="component" value="Unassembled WGS sequence"/>
</dbReference>
<dbReference type="Pfam" id="PF05239">
    <property type="entry name" value="PRC"/>
    <property type="match status" value="2"/>
</dbReference>
<dbReference type="InterPro" id="IPR011033">
    <property type="entry name" value="PRC_barrel-like_sf"/>
</dbReference>
<protein>
    <submittedName>
        <fullName evidence="2">PRC-barrel domain-containing protein</fullName>
    </submittedName>
</protein>
<evidence type="ECO:0000313" key="2">
    <source>
        <dbReference type="EMBL" id="MBD2181734.1"/>
    </source>
</evidence>
<dbReference type="InterPro" id="IPR027275">
    <property type="entry name" value="PRC-brl_dom"/>
</dbReference>
<reference evidence="2" key="2">
    <citation type="submission" date="2020-08" db="EMBL/GenBank/DDBJ databases">
        <authorList>
            <person name="Chen M."/>
            <person name="Teng W."/>
            <person name="Zhao L."/>
            <person name="Hu C."/>
            <person name="Zhou Y."/>
            <person name="Han B."/>
            <person name="Song L."/>
            <person name="Shu W."/>
        </authorList>
    </citation>
    <scope>NUCLEOTIDE SEQUENCE</scope>
    <source>
        <strain evidence="2">FACHB-1375</strain>
    </source>
</reference>
<name>A0A926ZGN1_9CYAN</name>
<dbReference type="AlphaFoldDB" id="A0A926ZGN1"/>